<dbReference type="AlphaFoldDB" id="M3VFP7"/>
<organism evidence="2 3">
    <name type="scientific">Gordonia malaquae NBRC 108250</name>
    <dbReference type="NCBI Taxonomy" id="1223542"/>
    <lineage>
        <taxon>Bacteria</taxon>
        <taxon>Bacillati</taxon>
        <taxon>Actinomycetota</taxon>
        <taxon>Actinomycetes</taxon>
        <taxon>Mycobacteriales</taxon>
        <taxon>Gordoniaceae</taxon>
        <taxon>Gordonia</taxon>
    </lineage>
</organism>
<dbReference type="STRING" id="410332.SAMN04488550_2033"/>
<dbReference type="Gene3D" id="3.30.420.40">
    <property type="match status" value="2"/>
</dbReference>
<dbReference type="eggNOG" id="COG1940">
    <property type="taxonomic scope" value="Bacteria"/>
</dbReference>
<dbReference type="EMBL" id="BAOP01000016">
    <property type="protein sequence ID" value="GAC80269.1"/>
    <property type="molecule type" value="Genomic_DNA"/>
</dbReference>
<dbReference type="PANTHER" id="PTHR18964">
    <property type="entry name" value="ROK (REPRESSOR, ORF, KINASE) FAMILY"/>
    <property type="match status" value="1"/>
</dbReference>
<dbReference type="CDD" id="cd24058">
    <property type="entry name" value="ASKHA_NBD_ROK_PPGK"/>
    <property type="match status" value="1"/>
</dbReference>
<comment type="similarity">
    <text evidence="1">Belongs to the ROK (NagC/XylR) family.</text>
</comment>
<dbReference type="InterPro" id="IPR000600">
    <property type="entry name" value="ROK"/>
</dbReference>
<dbReference type="Proteomes" id="UP000035009">
    <property type="component" value="Unassembled WGS sequence"/>
</dbReference>
<proteinExistence type="inferred from homology"/>
<dbReference type="Pfam" id="PF00480">
    <property type="entry name" value="ROK"/>
    <property type="match status" value="1"/>
</dbReference>
<accession>M3VFP7</accession>
<dbReference type="PANTHER" id="PTHR18964:SF146">
    <property type="entry name" value="POLYPHOSPHATE GLUCOKINASE"/>
    <property type="match status" value="1"/>
</dbReference>
<dbReference type="GO" id="GO:0016301">
    <property type="term" value="F:kinase activity"/>
    <property type="evidence" value="ECO:0007669"/>
    <property type="project" value="UniProtKB-KW"/>
</dbReference>
<keyword evidence="2" id="KW-0418">Kinase</keyword>
<dbReference type="SUPFAM" id="SSF53067">
    <property type="entry name" value="Actin-like ATPase domain"/>
    <property type="match status" value="1"/>
</dbReference>
<reference evidence="2 3" key="1">
    <citation type="submission" date="2013-02" db="EMBL/GenBank/DDBJ databases">
        <title>Whole genome shotgun sequence of Gordonia malaquae NBRC 108250.</title>
        <authorList>
            <person name="Yoshida I."/>
            <person name="Hosoyama A."/>
            <person name="Tsuchikane K."/>
            <person name="Ando Y."/>
            <person name="Baba S."/>
            <person name="Ohji S."/>
            <person name="Hamada M."/>
            <person name="Tamura T."/>
            <person name="Yamazoe A."/>
            <person name="Yamazaki S."/>
            <person name="Fujita N."/>
        </authorList>
    </citation>
    <scope>NUCLEOTIDE SEQUENCE [LARGE SCALE GENOMIC DNA]</scope>
    <source>
        <strain evidence="2 3">NBRC 108250</strain>
    </source>
</reference>
<comment type="caution">
    <text evidence="2">The sequence shown here is derived from an EMBL/GenBank/DDBJ whole genome shotgun (WGS) entry which is preliminary data.</text>
</comment>
<evidence type="ECO:0000256" key="1">
    <source>
        <dbReference type="ARBA" id="ARBA00006479"/>
    </source>
</evidence>
<dbReference type="NCBIfam" id="NF045942">
    <property type="entry name" value="PolPhglucPhase"/>
    <property type="match status" value="1"/>
</dbReference>
<evidence type="ECO:0000313" key="3">
    <source>
        <dbReference type="Proteomes" id="UP000035009"/>
    </source>
</evidence>
<dbReference type="OrthoDB" id="849313at2"/>
<dbReference type="InterPro" id="IPR043129">
    <property type="entry name" value="ATPase_NBD"/>
</dbReference>
<sequence length="278" mass="28932">MNDAASGGARVTYLGADGSHSPSPHLGFGIDVGGSGIKGAIVDLRTGSFVGERHRIATPQPATPDAVARTCAEITDHFGWTGPVGITVPGIVRDGVVRSAANIDPTWEGVELQPLFGSHLGGRTVVGLNDADAAGLAELRFGIGRDTLGPIDESGTVILLTIGTGIGSALFHNGGLVPNTEFGHLEVGGKIAEHRASAKVREDKGWSLSKWARKFSRVLTHYERIFSPDLFVIGGGISSKADIWLPMVTIETPIVAAELRNTAGIVGAAMAVDEGLRM</sequence>
<evidence type="ECO:0000313" key="2">
    <source>
        <dbReference type="EMBL" id="GAC80269.1"/>
    </source>
</evidence>
<keyword evidence="3" id="KW-1185">Reference proteome</keyword>
<protein>
    <submittedName>
        <fullName evidence="2">Polyphosphate glucokinase</fullName>
    </submittedName>
</protein>
<gene>
    <name evidence="2" type="primary">ppgK</name>
    <name evidence="2" type="ORF">GM1_016_00300</name>
</gene>
<dbReference type="RefSeq" id="WP_008379211.1">
    <property type="nucleotide sequence ID" value="NZ_BAOP01000016.1"/>
</dbReference>
<name>M3VFP7_GORML</name>
<keyword evidence="2" id="KW-0808">Transferase</keyword>